<accession>A0A1N7LMV0</accession>
<evidence type="ECO:0000313" key="1">
    <source>
        <dbReference type="EMBL" id="SIS75112.1"/>
    </source>
</evidence>
<proteinExistence type="predicted"/>
<name>A0A1N7LMV0_9RHOB</name>
<organism evidence="1 2">
    <name type="scientific">Rhodobacter aestuarii</name>
    <dbReference type="NCBI Taxonomy" id="453582"/>
    <lineage>
        <taxon>Bacteria</taxon>
        <taxon>Pseudomonadati</taxon>
        <taxon>Pseudomonadota</taxon>
        <taxon>Alphaproteobacteria</taxon>
        <taxon>Rhodobacterales</taxon>
        <taxon>Rhodobacter group</taxon>
        <taxon>Rhodobacter</taxon>
    </lineage>
</organism>
<gene>
    <name evidence="1" type="ORF">SAMN05421580_104180</name>
</gene>
<protein>
    <submittedName>
        <fullName evidence="1">Uncharacterized protein</fullName>
    </submittedName>
</protein>
<sequence>MVKMTGKSNTFLDRLVQGRMLARWARAARLAPALEGQELRQLRSDARALKREIDRVLFAAEGKLSMPLGGGDGIERPLGCDWAWRPEVWRGPVFPQGVAAAQSRAMMGREVTLFHDCKVSELTLRQIRNTGVQDLAPFGLRMDVFRFDGSFLSLVLDLPEAGVTGLRRNHLIRLGLEVELEKPLEIFCRLNVKHGPNTDQLVRELPVQTGQNFVEFDLAYTKMNEKRVEKAWVDIIFEGPQMNQIVLRDLTFARHPRAEI</sequence>
<keyword evidence="2" id="KW-1185">Reference proteome</keyword>
<evidence type="ECO:0000313" key="2">
    <source>
        <dbReference type="Proteomes" id="UP000186221"/>
    </source>
</evidence>
<reference evidence="2" key="1">
    <citation type="submission" date="2017-01" db="EMBL/GenBank/DDBJ databases">
        <authorList>
            <person name="Varghese N."/>
            <person name="Submissions S."/>
        </authorList>
    </citation>
    <scope>NUCLEOTIDE SEQUENCE [LARGE SCALE GENOMIC DNA]</scope>
    <source>
        <strain evidence="2">DSM 19945</strain>
    </source>
</reference>
<dbReference type="STRING" id="453582.SAMN05421580_104180"/>
<dbReference type="InterPro" id="IPR045514">
    <property type="entry name" value="DUF6478"/>
</dbReference>
<dbReference type="EMBL" id="FTOG01000004">
    <property type="protein sequence ID" value="SIS75112.1"/>
    <property type="molecule type" value="Genomic_DNA"/>
</dbReference>
<dbReference type="Proteomes" id="UP000186221">
    <property type="component" value="Unassembled WGS sequence"/>
</dbReference>
<dbReference type="Pfam" id="PF20086">
    <property type="entry name" value="DUF6478"/>
    <property type="match status" value="1"/>
</dbReference>
<dbReference type="AlphaFoldDB" id="A0A1N7LMV0"/>